<name>A0A9P9IPX2_9PLEO</name>
<feature type="compositionally biased region" description="Pro residues" evidence="1">
    <location>
        <begin position="391"/>
        <end position="403"/>
    </location>
</feature>
<feature type="compositionally biased region" description="Basic and acidic residues" evidence="1">
    <location>
        <begin position="285"/>
        <end position="295"/>
    </location>
</feature>
<feature type="region of interest" description="Disordered" evidence="1">
    <location>
        <begin position="277"/>
        <end position="403"/>
    </location>
</feature>
<gene>
    <name evidence="2" type="ORF">B0J11DRAFT_578469</name>
</gene>
<protein>
    <submittedName>
        <fullName evidence="2">Uncharacterized protein</fullName>
    </submittedName>
</protein>
<evidence type="ECO:0000313" key="3">
    <source>
        <dbReference type="Proteomes" id="UP000700596"/>
    </source>
</evidence>
<proteinExistence type="predicted"/>
<dbReference type="EMBL" id="JAGMWT010000005">
    <property type="protein sequence ID" value="KAH7128236.1"/>
    <property type="molecule type" value="Genomic_DNA"/>
</dbReference>
<accession>A0A9P9IPX2</accession>
<reference evidence="2" key="1">
    <citation type="journal article" date="2021" name="Nat. Commun.">
        <title>Genetic determinants of endophytism in the Arabidopsis root mycobiome.</title>
        <authorList>
            <person name="Mesny F."/>
            <person name="Miyauchi S."/>
            <person name="Thiergart T."/>
            <person name="Pickel B."/>
            <person name="Atanasova L."/>
            <person name="Karlsson M."/>
            <person name="Huettel B."/>
            <person name="Barry K.W."/>
            <person name="Haridas S."/>
            <person name="Chen C."/>
            <person name="Bauer D."/>
            <person name="Andreopoulos W."/>
            <person name="Pangilinan J."/>
            <person name="LaButti K."/>
            <person name="Riley R."/>
            <person name="Lipzen A."/>
            <person name="Clum A."/>
            <person name="Drula E."/>
            <person name="Henrissat B."/>
            <person name="Kohler A."/>
            <person name="Grigoriev I.V."/>
            <person name="Martin F.M."/>
            <person name="Hacquard S."/>
        </authorList>
    </citation>
    <scope>NUCLEOTIDE SEQUENCE</scope>
    <source>
        <strain evidence="2">MPI-CAGE-CH-0243</strain>
    </source>
</reference>
<sequence length="403" mass="44288">MFFFPILTSQQAASLCRASSGAASSLHRRYSPLFRKIITKEKTKDPMLLIIGDILLELKAKTLEAANTKSSSNLSTRQDKPLSDPLPNQPPSPLPALSSSVCSQPGSSLTETKGKSVWWNEHVPIPSLPLQIHKVPLTAQRQDKVRYFEKDELSLHARRPPTLSPDIPEPPYMNPYTEDYPSFRKHPYKKFYPNMSQIDLNEGMTLEDIATVAGTESPRSYSPSSDDEFHDFDSVNSLPALTRVPSRRPEDPPSASSALKLRSSKENFAPSLGTIMENASGLDEGVEKTDSDSETIKPSTTTPEPSAGGLSAARPNSYTPSWHRSSVRDSDPTLNTDAVSSRTDSWYRSSNRNTLNNISEASGDHSAGPSTEPSPASEHFDDVLLRRFQESPPPPPPGSCRDV</sequence>
<feature type="compositionally biased region" description="Polar residues" evidence="1">
    <location>
        <begin position="101"/>
        <end position="111"/>
    </location>
</feature>
<feature type="compositionally biased region" description="Polar residues" evidence="1">
    <location>
        <begin position="67"/>
        <end position="76"/>
    </location>
</feature>
<dbReference type="AlphaFoldDB" id="A0A9P9IPX2"/>
<feature type="compositionally biased region" description="Polar residues" evidence="1">
    <location>
        <begin position="314"/>
        <end position="324"/>
    </location>
</feature>
<evidence type="ECO:0000256" key="1">
    <source>
        <dbReference type="SAM" id="MobiDB-lite"/>
    </source>
</evidence>
<feature type="region of interest" description="Disordered" evidence="1">
    <location>
        <begin position="66"/>
        <end position="113"/>
    </location>
</feature>
<dbReference type="Proteomes" id="UP000700596">
    <property type="component" value="Unassembled WGS sequence"/>
</dbReference>
<organism evidence="2 3">
    <name type="scientific">Dendryphion nanum</name>
    <dbReference type="NCBI Taxonomy" id="256645"/>
    <lineage>
        <taxon>Eukaryota</taxon>
        <taxon>Fungi</taxon>
        <taxon>Dikarya</taxon>
        <taxon>Ascomycota</taxon>
        <taxon>Pezizomycotina</taxon>
        <taxon>Dothideomycetes</taxon>
        <taxon>Pleosporomycetidae</taxon>
        <taxon>Pleosporales</taxon>
        <taxon>Torulaceae</taxon>
        <taxon>Dendryphion</taxon>
    </lineage>
</organism>
<comment type="caution">
    <text evidence="2">The sequence shown here is derived from an EMBL/GenBank/DDBJ whole genome shotgun (WGS) entry which is preliminary data.</text>
</comment>
<feature type="region of interest" description="Disordered" evidence="1">
    <location>
        <begin position="240"/>
        <end position="265"/>
    </location>
</feature>
<feature type="compositionally biased region" description="Polar residues" evidence="1">
    <location>
        <begin position="332"/>
        <end position="360"/>
    </location>
</feature>
<feature type="compositionally biased region" description="Basic and acidic residues" evidence="1">
    <location>
        <begin position="378"/>
        <end position="389"/>
    </location>
</feature>
<evidence type="ECO:0000313" key="2">
    <source>
        <dbReference type="EMBL" id="KAH7128236.1"/>
    </source>
</evidence>
<keyword evidence="3" id="KW-1185">Reference proteome</keyword>